<keyword evidence="3" id="KW-1185">Reference proteome</keyword>
<sequence>MADLMVDLENPPKKKPQIRVGETKSDARDDSYLEVNLPILDPPDDNIRTVDGTVGGEPEPDVTVRAGLHLERDVLLTDAPQQPIVLVQIDRMVPVGGGGHRRQEPDDPEQHFGKQKEESFRSWKNLSTNISLIHYKHHHHQLHRKR</sequence>
<dbReference type="VEuPathDB" id="VectorBase:ACUA011606"/>
<proteinExistence type="predicted"/>
<evidence type="ECO:0000313" key="3">
    <source>
        <dbReference type="Proteomes" id="UP000075883"/>
    </source>
</evidence>
<dbReference type="EMBL" id="AXCM01000961">
    <property type="status" value="NOT_ANNOTATED_CDS"/>
    <property type="molecule type" value="Genomic_DNA"/>
</dbReference>
<reference evidence="2" key="2">
    <citation type="submission" date="2020-05" db="UniProtKB">
        <authorList>
            <consortium name="EnsemblMetazoa"/>
        </authorList>
    </citation>
    <scope>IDENTIFICATION</scope>
    <source>
        <strain evidence="2">A-37</strain>
    </source>
</reference>
<reference evidence="3" key="1">
    <citation type="submission" date="2013-09" db="EMBL/GenBank/DDBJ databases">
        <title>The Genome Sequence of Anopheles culicifacies species A.</title>
        <authorList>
            <consortium name="The Broad Institute Genomics Platform"/>
            <person name="Neafsey D.E."/>
            <person name="Besansky N."/>
            <person name="Howell P."/>
            <person name="Walton C."/>
            <person name="Young S.K."/>
            <person name="Zeng Q."/>
            <person name="Gargeya S."/>
            <person name="Fitzgerald M."/>
            <person name="Haas B."/>
            <person name="Abouelleil A."/>
            <person name="Allen A.W."/>
            <person name="Alvarado L."/>
            <person name="Arachchi H.M."/>
            <person name="Berlin A.M."/>
            <person name="Chapman S.B."/>
            <person name="Gainer-Dewar J."/>
            <person name="Goldberg J."/>
            <person name="Griggs A."/>
            <person name="Gujja S."/>
            <person name="Hansen M."/>
            <person name="Howarth C."/>
            <person name="Imamovic A."/>
            <person name="Ireland A."/>
            <person name="Larimer J."/>
            <person name="McCowan C."/>
            <person name="Murphy C."/>
            <person name="Pearson M."/>
            <person name="Poon T.W."/>
            <person name="Priest M."/>
            <person name="Roberts A."/>
            <person name="Saif S."/>
            <person name="Shea T."/>
            <person name="Sisk P."/>
            <person name="Sykes S."/>
            <person name="Wortman J."/>
            <person name="Nusbaum C."/>
            <person name="Birren B."/>
        </authorList>
    </citation>
    <scope>NUCLEOTIDE SEQUENCE [LARGE SCALE GENOMIC DNA]</scope>
    <source>
        <strain evidence="3">A-37</strain>
    </source>
</reference>
<protein>
    <submittedName>
        <fullName evidence="2">Uncharacterized protein</fullName>
    </submittedName>
</protein>
<feature type="compositionally biased region" description="Basic and acidic residues" evidence="1">
    <location>
        <begin position="101"/>
        <end position="120"/>
    </location>
</feature>
<accession>A0A182M7T2</accession>
<feature type="region of interest" description="Disordered" evidence="1">
    <location>
        <begin position="95"/>
        <end position="120"/>
    </location>
</feature>
<evidence type="ECO:0000256" key="1">
    <source>
        <dbReference type="SAM" id="MobiDB-lite"/>
    </source>
</evidence>
<organism evidence="2 3">
    <name type="scientific">Anopheles culicifacies</name>
    <dbReference type="NCBI Taxonomy" id="139723"/>
    <lineage>
        <taxon>Eukaryota</taxon>
        <taxon>Metazoa</taxon>
        <taxon>Ecdysozoa</taxon>
        <taxon>Arthropoda</taxon>
        <taxon>Hexapoda</taxon>
        <taxon>Insecta</taxon>
        <taxon>Pterygota</taxon>
        <taxon>Neoptera</taxon>
        <taxon>Endopterygota</taxon>
        <taxon>Diptera</taxon>
        <taxon>Nematocera</taxon>
        <taxon>Culicoidea</taxon>
        <taxon>Culicidae</taxon>
        <taxon>Anophelinae</taxon>
        <taxon>Anopheles</taxon>
        <taxon>culicifacies species complex</taxon>
    </lineage>
</organism>
<dbReference type="AlphaFoldDB" id="A0A182M7T2"/>
<dbReference type="EMBL" id="AXCM01000960">
    <property type="status" value="NOT_ANNOTATED_CDS"/>
    <property type="molecule type" value="Genomic_DNA"/>
</dbReference>
<name>A0A182M7T2_9DIPT</name>
<dbReference type="EnsemblMetazoa" id="ACUA011606-RA">
    <property type="protein sequence ID" value="ACUA011606-PA"/>
    <property type="gene ID" value="ACUA011606"/>
</dbReference>
<dbReference type="Proteomes" id="UP000075883">
    <property type="component" value="Unassembled WGS sequence"/>
</dbReference>
<feature type="region of interest" description="Disordered" evidence="1">
    <location>
        <begin position="1"/>
        <end position="29"/>
    </location>
</feature>
<evidence type="ECO:0000313" key="2">
    <source>
        <dbReference type="EnsemblMetazoa" id="ACUA011606-PA"/>
    </source>
</evidence>